<proteinExistence type="inferred from homology"/>
<dbReference type="GO" id="GO:0004322">
    <property type="term" value="F:ferroxidase activity"/>
    <property type="evidence" value="ECO:0007669"/>
    <property type="project" value="UniProtKB-EC"/>
</dbReference>
<keyword evidence="13" id="KW-1185">Reference proteome</keyword>
<evidence type="ECO:0000256" key="9">
    <source>
        <dbReference type="PIRNR" id="PIRNR002560"/>
    </source>
</evidence>
<dbReference type="RefSeq" id="WP_017508795.1">
    <property type="nucleotide sequence ID" value="NZ_JAQQLF010000002.1"/>
</dbReference>
<evidence type="ECO:0000256" key="8">
    <source>
        <dbReference type="ARBA" id="ARBA00036243"/>
    </source>
</evidence>
<dbReference type="Pfam" id="PF00210">
    <property type="entry name" value="Ferritin"/>
    <property type="match status" value="1"/>
</dbReference>
<keyword evidence="7" id="KW-0406">Ion transport</keyword>
<dbReference type="NCBIfam" id="TIGR00754">
    <property type="entry name" value="bfr"/>
    <property type="match status" value="1"/>
</dbReference>
<protein>
    <recommendedName>
        <fullName evidence="9 10">Bacterioferritin</fullName>
    </recommendedName>
</protein>
<dbReference type="CDD" id="cd00907">
    <property type="entry name" value="Bacterioferritin"/>
    <property type="match status" value="1"/>
</dbReference>
<dbReference type="PANTHER" id="PTHR30295">
    <property type="entry name" value="BACTERIOFERRITIN"/>
    <property type="match status" value="1"/>
</dbReference>
<reference evidence="12 13" key="1">
    <citation type="submission" date="2023-01" db="EMBL/GenBank/DDBJ databases">
        <title>Novel species of the genus Vogesella isolated from rivers.</title>
        <authorList>
            <person name="Lu H."/>
        </authorList>
    </citation>
    <scope>NUCLEOTIDE SEQUENCE [LARGE SCALE GENOMIC DNA]</scope>
    <source>
        <strain evidence="12 13">DC21W</strain>
    </source>
</reference>
<dbReference type="PRINTS" id="PR00601">
    <property type="entry name" value="BACFERRITIN"/>
</dbReference>
<keyword evidence="2 9" id="KW-0409">Iron storage</keyword>
<evidence type="ECO:0000256" key="1">
    <source>
        <dbReference type="ARBA" id="ARBA00008093"/>
    </source>
</evidence>
<dbReference type="SUPFAM" id="SSF47240">
    <property type="entry name" value="Ferritin-like"/>
    <property type="match status" value="1"/>
</dbReference>
<name>A0ABT5IU73_9NEIS</name>
<dbReference type="InterPro" id="IPR012347">
    <property type="entry name" value="Ferritin-like"/>
</dbReference>
<dbReference type="InterPro" id="IPR009078">
    <property type="entry name" value="Ferritin-like_SF"/>
</dbReference>
<organism evidence="12 13">
    <name type="scientific">Vogesella aquatica</name>
    <dbReference type="NCBI Taxonomy" id="2984206"/>
    <lineage>
        <taxon>Bacteria</taxon>
        <taxon>Pseudomonadati</taxon>
        <taxon>Pseudomonadota</taxon>
        <taxon>Betaproteobacteria</taxon>
        <taxon>Neisseriales</taxon>
        <taxon>Chromobacteriaceae</taxon>
        <taxon>Vogesella</taxon>
    </lineage>
</organism>
<comment type="caution">
    <text evidence="12">The sequence shown here is derived from an EMBL/GenBank/DDBJ whole genome shotgun (WGS) entry which is preliminary data.</text>
</comment>
<dbReference type="InterPro" id="IPR002024">
    <property type="entry name" value="Bacterioferritin"/>
</dbReference>
<dbReference type="PROSITE" id="PS00549">
    <property type="entry name" value="BACTERIOFERRITIN"/>
    <property type="match status" value="1"/>
</dbReference>
<keyword evidence="10" id="KW-0349">Heme</keyword>
<keyword evidence="6 9" id="KW-0408">Iron</keyword>
<evidence type="ECO:0000313" key="13">
    <source>
        <dbReference type="Proteomes" id="UP001219956"/>
    </source>
</evidence>
<dbReference type="Gene3D" id="1.20.1260.10">
    <property type="match status" value="1"/>
</dbReference>
<comment type="catalytic activity">
    <reaction evidence="8">
        <text>Fe(2+)(in) = Fe(2+)(out)</text>
        <dbReference type="Rhea" id="RHEA:28486"/>
        <dbReference type="ChEBI" id="CHEBI:29033"/>
    </reaction>
</comment>
<dbReference type="PANTHER" id="PTHR30295:SF9">
    <property type="entry name" value="BACTERIOFERRITIN"/>
    <property type="match status" value="1"/>
</dbReference>
<sequence length="162" mass="18423">MQGHPKIIALLNDLLAEELSAADQYFVHAEMYKDWGLNKLFARIDHEREDELEHARTLIARILFLGGKPNVAKRVPIVIGDDVPSMLKSDLDVEYRVAAALKDVIAVCEQERDYITREQLMVLLEETENDHAHWLEQQIKLIDLVGLANYQQSQMAGDISAS</sequence>
<dbReference type="InterPro" id="IPR008331">
    <property type="entry name" value="Ferritin_DPS_dom"/>
</dbReference>
<dbReference type="PIRSF" id="PIRSF002560">
    <property type="entry name" value="Bacterioferritin"/>
    <property type="match status" value="1"/>
</dbReference>
<feature type="domain" description="Ferritin-like diiron" evidence="11">
    <location>
        <begin position="1"/>
        <end position="146"/>
    </location>
</feature>
<evidence type="ECO:0000259" key="11">
    <source>
        <dbReference type="PROSITE" id="PS50905"/>
    </source>
</evidence>
<evidence type="ECO:0000256" key="2">
    <source>
        <dbReference type="ARBA" id="ARBA00022434"/>
    </source>
</evidence>
<evidence type="ECO:0000256" key="6">
    <source>
        <dbReference type="ARBA" id="ARBA00023004"/>
    </source>
</evidence>
<keyword evidence="9 10" id="KW-0479">Metal-binding</keyword>
<evidence type="ECO:0000256" key="7">
    <source>
        <dbReference type="ARBA" id="ARBA00023065"/>
    </source>
</evidence>
<comment type="similarity">
    <text evidence="1 9 10">Belongs to the bacterioferritin family.</text>
</comment>
<dbReference type="InterPro" id="IPR009040">
    <property type="entry name" value="Ferritin-like_diiron"/>
</dbReference>
<keyword evidence="5 12" id="KW-0560">Oxidoreductase</keyword>
<evidence type="ECO:0000256" key="4">
    <source>
        <dbReference type="ARBA" id="ARBA00022496"/>
    </source>
</evidence>
<dbReference type="Proteomes" id="UP001219956">
    <property type="component" value="Unassembled WGS sequence"/>
</dbReference>
<dbReference type="EMBL" id="JAQQLF010000002">
    <property type="protein sequence ID" value="MDC7716068.1"/>
    <property type="molecule type" value="Genomic_DNA"/>
</dbReference>
<dbReference type="PROSITE" id="PS50905">
    <property type="entry name" value="FERRITIN_LIKE"/>
    <property type="match status" value="1"/>
</dbReference>
<evidence type="ECO:0000256" key="5">
    <source>
        <dbReference type="ARBA" id="ARBA00023002"/>
    </source>
</evidence>
<comment type="function">
    <text evidence="10">Iron-storage protein.</text>
</comment>
<accession>A0ABT5IU73</accession>
<evidence type="ECO:0000313" key="12">
    <source>
        <dbReference type="EMBL" id="MDC7716068.1"/>
    </source>
</evidence>
<evidence type="ECO:0000256" key="3">
    <source>
        <dbReference type="ARBA" id="ARBA00022448"/>
    </source>
</evidence>
<gene>
    <name evidence="12" type="primary">bfr</name>
    <name evidence="12" type="ORF">PQU95_02375</name>
</gene>
<keyword evidence="4" id="KW-0410">Iron transport</keyword>
<keyword evidence="3" id="KW-0813">Transport</keyword>
<evidence type="ECO:0000256" key="10">
    <source>
        <dbReference type="RuleBase" id="RU000623"/>
    </source>
</evidence>